<gene>
    <name evidence="1" type="ORF">HNV28_37085</name>
</gene>
<organism evidence="1 2">
    <name type="scientific">Myxococcus xanthus</name>
    <dbReference type="NCBI Taxonomy" id="34"/>
    <lineage>
        <taxon>Bacteria</taxon>
        <taxon>Pseudomonadati</taxon>
        <taxon>Myxococcota</taxon>
        <taxon>Myxococcia</taxon>
        <taxon>Myxococcales</taxon>
        <taxon>Cystobacterineae</taxon>
        <taxon>Myxococcaceae</taxon>
        <taxon>Myxococcus</taxon>
    </lineage>
</organism>
<accession>A0A7Y4MWK0</accession>
<comment type="caution">
    <text evidence="1">The sequence shown here is derived from an EMBL/GenBank/DDBJ whole genome shotgun (WGS) entry which is preliminary data.</text>
</comment>
<dbReference type="Proteomes" id="UP000533080">
    <property type="component" value="Unassembled WGS sequence"/>
</dbReference>
<sequence length="355" mass="37550">MRPSDMGSKPLAVMALGLSTPLGLTARTTQAEIAAGTVRIFQTDVADRWGEPVRASMLEPLAAELPRGERMAALAITALEDCMRDAPATGPHPLPLLLALPEPEGGASLDVPELVRAIQQAGSDWNLQLADGGALPLGRAAFFHALCRASALLDERRHPRVLIGAVDSLCDRESLRRLASHGRTLGGPQRDGIIPGEGAGFAWVAHASAPGRHVSEARGQVLACALARDERHFLQTQPPLGHGLTEVFQRLRAHPVAGTRRADFFLSCQSTESFWGREFTQAYLRNASLLPEPLTGEVVAGSLGDPGASAGIIQIGMALHARGSWGEARPGPWRTLVFGSSDGGHVGGCMVEVHA</sequence>
<evidence type="ECO:0000313" key="2">
    <source>
        <dbReference type="Proteomes" id="UP000533080"/>
    </source>
</evidence>
<dbReference type="EMBL" id="JABFNT010000258">
    <property type="protein sequence ID" value="NOJ83863.1"/>
    <property type="molecule type" value="Genomic_DNA"/>
</dbReference>
<dbReference type="RefSeq" id="WP_171445551.1">
    <property type="nucleotide sequence ID" value="NZ_JABFNS010000260.1"/>
</dbReference>
<dbReference type="GO" id="GO:0016746">
    <property type="term" value="F:acyltransferase activity"/>
    <property type="evidence" value="ECO:0007669"/>
    <property type="project" value="InterPro"/>
</dbReference>
<dbReference type="AlphaFoldDB" id="A0A7Y4MWK0"/>
<evidence type="ECO:0000313" key="1">
    <source>
        <dbReference type="EMBL" id="NOJ83863.1"/>
    </source>
</evidence>
<protein>
    <submittedName>
        <fullName evidence="1">3-oxoacyl-ACP synthase</fullName>
    </submittedName>
</protein>
<dbReference type="SUPFAM" id="SSF53901">
    <property type="entry name" value="Thiolase-like"/>
    <property type="match status" value="1"/>
</dbReference>
<proteinExistence type="predicted"/>
<name>A0A7Y4MWK0_MYXXA</name>
<reference evidence="1 2" key="1">
    <citation type="submission" date="2020-05" db="EMBL/GenBank/DDBJ databases">
        <authorList>
            <person name="Whitworth D."/>
        </authorList>
    </citation>
    <scope>NUCLEOTIDE SEQUENCE [LARGE SCALE GENOMIC DNA]</scope>
    <source>
        <strain evidence="1 2">AM005</strain>
    </source>
</reference>
<dbReference type="InterPro" id="IPR016039">
    <property type="entry name" value="Thiolase-like"/>
</dbReference>